<reference evidence="2" key="1">
    <citation type="journal article" date="2020" name="Nature">
        <title>Giant virus diversity and host interactions through global metagenomics.</title>
        <authorList>
            <person name="Schulz F."/>
            <person name="Roux S."/>
            <person name="Paez-Espino D."/>
            <person name="Jungbluth S."/>
            <person name="Walsh D.A."/>
            <person name="Denef V.J."/>
            <person name="McMahon K.D."/>
            <person name="Konstantinidis K.T."/>
            <person name="Eloe-Fadrosh E.A."/>
            <person name="Kyrpides N.C."/>
            <person name="Woyke T."/>
        </authorList>
    </citation>
    <scope>NUCLEOTIDE SEQUENCE</scope>
    <source>
        <strain evidence="2">GVMAG-M-3300023184-120</strain>
    </source>
</reference>
<dbReference type="AlphaFoldDB" id="A0A6C0HIS7"/>
<protein>
    <recommendedName>
        <fullName evidence="3">Glycosyltransferase</fullName>
    </recommendedName>
</protein>
<feature type="transmembrane region" description="Helical" evidence="1">
    <location>
        <begin position="244"/>
        <end position="263"/>
    </location>
</feature>
<sequence length="275" mass="32696">MKMNSCYRFEKVAGENPLFLHVDATYVVHLETNGRLEQVRKGLRDYFPSKNTFILFNKGYKNCKKNLPKQTSAYDIVDANLAIFRDAREKNYRNILILEDDFFFHKDIRNHAPQVDAFILKKQDEEIFYFLGCIPGVVFPYDWNHYRVLLGVATHAVIYSKNYRDELLNTAQSEIDDWDMFQMRFKPLHRYMYFKPLCYQLFPETENSKMWGKDNIFLFLFAKVVIQLFRFLNLHKEAEPGYSIFYFLSRAVIILGVLIIALFTPGFTKKISQYI</sequence>
<evidence type="ECO:0008006" key="3">
    <source>
        <dbReference type="Google" id="ProtNLM"/>
    </source>
</evidence>
<feature type="transmembrane region" description="Helical" evidence="1">
    <location>
        <begin position="216"/>
        <end position="232"/>
    </location>
</feature>
<accession>A0A6C0HIS7</accession>
<evidence type="ECO:0000256" key="1">
    <source>
        <dbReference type="SAM" id="Phobius"/>
    </source>
</evidence>
<keyword evidence="1" id="KW-0472">Membrane</keyword>
<evidence type="ECO:0000313" key="2">
    <source>
        <dbReference type="EMBL" id="QHT80551.1"/>
    </source>
</evidence>
<name>A0A6C0HIS7_9ZZZZ</name>
<dbReference type="EMBL" id="MN739971">
    <property type="protein sequence ID" value="QHT80551.1"/>
    <property type="molecule type" value="Genomic_DNA"/>
</dbReference>
<organism evidence="2">
    <name type="scientific">viral metagenome</name>
    <dbReference type="NCBI Taxonomy" id="1070528"/>
    <lineage>
        <taxon>unclassified sequences</taxon>
        <taxon>metagenomes</taxon>
        <taxon>organismal metagenomes</taxon>
    </lineage>
</organism>
<proteinExistence type="predicted"/>
<keyword evidence="1" id="KW-0812">Transmembrane</keyword>
<keyword evidence="1" id="KW-1133">Transmembrane helix</keyword>